<dbReference type="SUPFAM" id="SSF57756">
    <property type="entry name" value="Retrovirus zinc finger-like domains"/>
    <property type="match status" value="1"/>
</dbReference>
<evidence type="ECO:0000256" key="1">
    <source>
        <dbReference type="SAM" id="MobiDB-lite"/>
    </source>
</evidence>
<dbReference type="Proteomes" id="UP000821853">
    <property type="component" value="Chromosome 3"/>
</dbReference>
<dbReference type="InterPro" id="IPR036875">
    <property type="entry name" value="Znf_CCHC_sf"/>
</dbReference>
<evidence type="ECO:0000313" key="3">
    <source>
        <dbReference type="EMBL" id="KAH9371049.1"/>
    </source>
</evidence>
<dbReference type="EMBL" id="JABSTR010000005">
    <property type="protein sequence ID" value="KAH9371049.1"/>
    <property type="molecule type" value="Genomic_DNA"/>
</dbReference>
<reference evidence="3 4" key="1">
    <citation type="journal article" date="2020" name="Cell">
        <title>Large-Scale Comparative Analyses of Tick Genomes Elucidate Their Genetic Diversity and Vector Capacities.</title>
        <authorList>
            <consortium name="Tick Genome and Microbiome Consortium (TIGMIC)"/>
            <person name="Jia N."/>
            <person name="Wang J."/>
            <person name="Shi W."/>
            <person name="Du L."/>
            <person name="Sun Y."/>
            <person name="Zhan W."/>
            <person name="Jiang J.F."/>
            <person name="Wang Q."/>
            <person name="Zhang B."/>
            <person name="Ji P."/>
            <person name="Bell-Sakyi L."/>
            <person name="Cui X.M."/>
            <person name="Yuan T.T."/>
            <person name="Jiang B.G."/>
            <person name="Yang W.F."/>
            <person name="Lam T.T."/>
            <person name="Chang Q.C."/>
            <person name="Ding S.J."/>
            <person name="Wang X.J."/>
            <person name="Zhu J.G."/>
            <person name="Ruan X.D."/>
            <person name="Zhao L."/>
            <person name="Wei J.T."/>
            <person name="Ye R.Z."/>
            <person name="Que T.C."/>
            <person name="Du C.H."/>
            <person name="Zhou Y.H."/>
            <person name="Cheng J.X."/>
            <person name="Dai P.F."/>
            <person name="Guo W.B."/>
            <person name="Han X.H."/>
            <person name="Huang E.J."/>
            <person name="Li L.F."/>
            <person name="Wei W."/>
            <person name="Gao Y.C."/>
            <person name="Liu J.Z."/>
            <person name="Shao H.Z."/>
            <person name="Wang X."/>
            <person name="Wang C.C."/>
            <person name="Yang T.C."/>
            <person name="Huo Q.B."/>
            <person name="Li W."/>
            <person name="Chen H.Y."/>
            <person name="Chen S.E."/>
            <person name="Zhou L.G."/>
            <person name="Ni X.B."/>
            <person name="Tian J.H."/>
            <person name="Sheng Y."/>
            <person name="Liu T."/>
            <person name="Pan Y.S."/>
            <person name="Xia L.Y."/>
            <person name="Li J."/>
            <person name="Zhao F."/>
            <person name="Cao W.C."/>
        </authorList>
    </citation>
    <scope>NUCLEOTIDE SEQUENCE [LARGE SCALE GENOMIC DNA]</scope>
    <source>
        <strain evidence="3">HaeL-2018</strain>
    </source>
</reference>
<sequence>MTLVVRVKALNTAFCMQLIAPAHACYDENIRMCDNVDPYPLQPVLNTVTNVNEFPELMHRDIVNYLVYSSSFVTLEEMKAYKSIEAHNYFTSVCVASLSAKRLQGDNVPVVGEVNHSQRLGDRPLKVWTLCKKDGVVQTAHCRLCSAQCRLHMPGFISSITNILLEHIEGSFKHLLDDASELKWLTAPDLDELCEEPSVVTQPSPSVKLENSERSHDGELRRIRASGGGRPVFAGGPAAPLPRPSANDHGEAFDAGVRRSPLRLGRTAIPHRRFSGPLRGSRRQSGKRHRAVSDEPLWLVKLRTAEAKETLVRSGGIQVKGRYCAVIDPARQEVTVKVHWVPFDDPDEAVRDILCEFGEVKEIKREEWKVAGFDLPDSTTRTVRMTLHEGITPDSIPDMFAYGEGAVLCVVPGRAPTCLRCRMRGHIRRNCQTPQWAKCGKFGHTRQDCVRTYARVASNGRVSDTTSNLMDEEEAENAATAAASTADNERSSADVVAPAEAAPITTDGDGAKMAAQAANTRGRRRGSRKEWVYGAGFYACKPDTGEERGRTGGGYDTAERGGEGQRSGHGRDDGFLRKGPATRGTSALAAQRLRRLENEWKVVGRKKKFGSPSQRSTSLTRERKPEDGGSG</sequence>
<comment type="caution">
    <text evidence="3">The sequence shown here is derived from an EMBL/GenBank/DDBJ whole genome shotgun (WGS) entry which is preliminary data.</text>
</comment>
<dbReference type="GO" id="GO:0008270">
    <property type="term" value="F:zinc ion binding"/>
    <property type="evidence" value="ECO:0007669"/>
    <property type="project" value="InterPro"/>
</dbReference>
<accession>A0A9J6G8K9</accession>
<keyword evidence="4" id="KW-1185">Reference proteome</keyword>
<dbReference type="Gene3D" id="4.10.60.10">
    <property type="entry name" value="Zinc finger, CCHC-type"/>
    <property type="match status" value="1"/>
</dbReference>
<feature type="region of interest" description="Disordered" evidence="1">
    <location>
        <begin position="542"/>
        <end position="587"/>
    </location>
</feature>
<name>A0A9J6G8K9_HAELO</name>
<dbReference type="GO" id="GO:0003676">
    <property type="term" value="F:nucleic acid binding"/>
    <property type="evidence" value="ECO:0007669"/>
    <property type="project" value="InterPro"/>
</dbReference>
<feature type="compositionally biased region" description="Basic and acidic residues" evidence="1">
    <location>
        <begin position="620"/>
        <end position="631"/>
    </location>
</feature>
<dbReference type="AlphaFoldDB" id="A0A9J6G8K9"/>
<evidence type="ECO:0000313" key="4">
    <source>
        <dbReference type="Proteomes" id="UP000821853"/>
    </source>
</evidence>
<dbReference type="OrthoDB" id="6505885at2759"/>
<feature type="signal peptide" evidence="2">
    <location>
        <begin position="1"/>
        <end position="24"/>
    </location>
</feature>
<evidence type="ECO:0008006" key="5">
    <source>
        <dbReference type="Google" id="ProtNLM"/>
    </source>
</evidence>
<dbReference type="PANTHER" id="PTHR47526">
    <property type="entry name" value="ATP-DEPENDENT DNA HELICASE"/>
    <property type="match status" value="1"/>
</dbReference>
<proteinExistence type="predicted"/>
<evidence type="ECO:0000256" key="2">
    <source>
        <dbReference type="SAM" id="SignalP"/>
    </source>
</evidence>
<feature type="compositionally biased region" description="Basic and acidic residues" evidence="1">
    <location>
        <begin position="210"/>
        <end position="222"/>
    </location>
</feature>
<organism evidence="3 4">
    <name type="scientific">Haemaphysalis longicornis</name>
    <name type="common">Bush tick</name>
    <dbReference type="NCBI Taxonomy" id="44386"/>
    <lineage>
        <taxon>Eukaryota</taxon>
        <taxon>Metazoa</taxon>
        <taxon>Ecdysozoa</taxon>
        <taxon>Arthropoda</taxon>
        <taxon>Chelicerata</taxon>
        <taxon>Arachnida</taxon>
        <taxon>Acari</taxon>
        <taxon>Parasitiformes</taxon>
        <taxon>Ixodida</taxon>
        <taxon>Ixodoidea</taxon>
        <taxon>Ixodidae</taxon>
        <taxon>Haemaphysalinae</taxon>
        <taxon>Haemaphysalis</taxon>
    </lineage>
</organism>
<dbReference type="PANTHER" id="PTHR47526:SF4">
    <property type="entry name" value="SWIM-TYPE DOMAIN-CONTAINING PROTEIN"/>
    <property type="match status" value="1"/>
</dbReference>
<feature type="chain" id="PRO_5039887808" description="CCHC-type domain-containing protein" evidence="2">
    <location>
        <begin position="25"/>
        <end position="631"/>
    </location>
</feature>
<gene>
    <name evidence="3" type="ORF">HPB48_011433</name>
</gene>
<feature type="compositionally biased region" description="Low complexity" evidence="1">
    <location>
        <begin position="477"/>
        <end position="486"/>
    </location>
</feature>
<feature type="region of interest" description="Disordered" evidence="1">
    <location>
        <begin position="463"/>
        <end position="526"/>
    </location>
</feature>
<protein>
    <recommendedName>
        <fullName evidence="5">CCHC-type domain-containing protein</fullName>
    </recommendedName>
</protein>
<feature type="region of interest" description="Disordered" evidence="1">
    <location>
        <begin position="599"/>
        <end position="631"/>
    </location>
</feature>
<keyword evidence="2" id="KW-0732">Signal</keyword>
<feature type="region of interest" description="Disordered" evidence="1">
    <location>
        <begin position="198"/>
        <end position="246"/>
    </location>
</feature>
<dbReference type="VEuPathDB" id="VectorBase:HLOH_060355"/>